<evidence type="ECO:0000313" key="2">
    <source>
        <dbReference type="EMBL" id="SHH09118.1"/>
    </source>
</evidence>
<keyword evidence="3" id="KW-1185">Reference proteome</keyword>
<proteinExistence type="predicted"/>
<name>A0A1M5Q543_9ACTN</name>
<dbReference type="InterPro" id="IPR020311">
    <property type="entry name" value="Uncharacterised_Rv0898c"/>
</dbReference>
<reference evidence="2 3" key="1">
    <citation type="submission" date="2016-11" db="EMBL/GenBank/DDBJ databases">
        <authorList>
            <person name="Jaros S."/>
            <person name="Januszkiewicz K."/>
            <person name="Wedrychowicz H."/>
        </authorList>
    </citation>
    <scope>NUCLEOTIDE SEQUENCE [LARGE SCALE GENOMIC DNA]</scope>
    <source>
        <strain evidence="2 3">DSM 45627</strain>
    </source>
</reference>
<sequence>MTDSDSGILHHIDELVAEEKSLRATPGGLSDEQRQRLRHVQEQLDQAWDLLRQRRAREETGEDPGSAHERSVGEVEGYLQ</sequence>
<organism evidence="2 3">
    <name type="scientific">Jatrophihabitans endophyticus</name>
    <dbReference type="NCBI Taxonomy" id="1206085"/>
    <lineage>
        <taxon>Bacteria</taxon>
        <taxon>Bacillati</taxon>
        <taxon>Actinomycetota</taxon>
        <taxon>Actinomycetes</taxon>
        <taxon>Jatrophihabitantales</taxon>
        <taxon>Jatrophihabitantaceae</taxon>
        <taxon>Jatrophihabitans</taxon>
    </lineage>
</organism>
<dbReference type="AlphaFoldDB" id="A0A1M5Q543"/>
<evidence type="ECO:0000256" key="1">
    <source>
        <dbReference type="SAM" id="MobiDB-lite"/>
    </source>
</evidence>
<accession>A0A1M5Q543</accession>
<dbReference type="EMBL" id="FQVU01000004">
    <property type="protein sequence ID" value="SHH09118.1"/>
    <property type="molecule type" value="Genomic_DNA"/>
</dbReference>
<protein>
    <recommendedName>
        <fullName evidence="4">DUF2630 domain-containing protein</fullName>
    </recommendedName>
</protein>
<dbReference type="Proteomes" id="UP000186132">
    <property type="component" value="Unassembled WGS sequence"/>
</dbReference>
<dbReference type="Pfam" id="PF10944">
    <property type="entry name" value="DUF2630"/>
    <property type="match status" value="1"/>
</dbReference>
<evidence type="ECO:0008006" key="4">
    <source>
        <dbReference type="Google" id="ProtNLM"/>
    </source>
</evidence>
<dbReference type="RefSeq" id="WP_073391483.1">
    <property type="nucleotide sequence ID" value="NZ_FQVU01000004.1"/>
</dbReference>
<evidence type="ECO:0000313" key="3">
    <source>
        <dbReference type="Proteomes" id="UP000186132"/>
    </source>
</evidence>
<dbReference type="OrthoDB" id="7376174at2"/>
<gene>
    <name evidence="2" type="ORF">SAMN05443575_3296</name>
</gene>
<feature type="region of interest" description="Disordered" evidence="1">
    <location>
        <begin position="55"/>
        <end position="80"/>
    </location>
</feature>
<dbReference type="STRING" id="1206085.SAMN05443575_3296"/>